<evidence type="ECO:0000313" key="1">
    <source>
        <dbReference type="EMBL" id="EWG52644.1"/>
    </source>
</evidence>
<dbReference type="Proteomes" id="UP000009096">
    <property type="component" value="Chromosome 9"/>
</dbReference>
<name>W7MXS5_GIBM7</name>
<protein>
    <submittedName>
        <fullName evidence="1">Uncharacterized protein</fullName>
    </submittedName>
</protein>
<sequence>MLKPLKSANSHELEKDPALLVRHVSYRLSILPICVNSDGGVRASVTCRSPLICQLGRYFDFVACTLRLVGSPVARYPMRRQCTDEQTIERGDVRSNLINQI</sequence>
<reference evidence="1 2" key="1">
    <citation type="journal article" date="2010" name="Nature">
        <title>Comparative genomics reveals mobile pathogenicity chromosomes in Fusarium.</title>
        <authorList>
            <person name="Ma L.J."/>
            <person name="van der Does H.C."/>
            <person name="Borkovich K.A."/>
            <person name="Coleman J.J."/>
            <person name="Daboussi M.J."/>
            <person name="Di Pietro A."/>
            <person name="Dufresne M."/>
            <person name="Freitag M."/>
            <person name="Grabherr M."/>
            <person name="Henrissat B."/>
            <person name="Houterman P.M."/>
            <person name="Kang S."/>
            <person name="Shim W.B."/>
            <person name="Woloshuk C."/>
            <person name="Xie X."/>
            <person name="Xu J.R."/>
            <person name="Antoniw J."/>
            <person name="Baker S.E."/>
            <person name="Bluhm B.H."/>
            <person name="Breakspear A."/>
            <person name="Brown D.W."/>
            <person name="Butchko R.A."/>
            <person name="Chapman S."/>
            <person name="Coulson R."/>
            <person name="Coutinho P.M."/>
            <person name="Danchin E.G."/>
            <person name="Diener A."/>
            <person name="Gale L.R."/>
            <person name="Gardiner D.M."/>
            <person name="Goff S."/>
            <person name="Hammond-Kosack K.E."/>
            <person name="Hilburn K."/>
            <person name="Hua-Van A."/>
            <person name="Jonkers W."/>
            <person name="Kazan K."/>
            <person name="Kodira C.D."/>
            <person name="Koehrsen M."/>
            <person name="Kumar L."/>
            <person name="Lee Y.H."/>
            <person name="Li L."/>
            <person name="Manners J.M."/>
            <person name="Miranda-Saavedra D."/>
            <person name="Mukherjee M."/>
            <person name="Park G."/>
            <person name="Park J."/>
            <person name="Park S.Y."/>
            <person name="Proctor R.H."/>
            <person name="Regev A."/>
            <person name="Ruiz-Roldan M.C."/>
            <person name="Sain D."/>
            <person name="Sakthikumar S."/>
            <person name="Sykes S."/>
            <person name="Schwartz D.C."/>
            <person name="Turgeon B.G."/>
            <person name="Wapinski I."/>
            <person name="Yoder O."/>
            <person name="Young S."/>
            <person name="Zeng Q."/>
            <person name="Zhou S."/>
            <person name="Galagan J."/>
            <person name="Cuomo C.A."/>
            <person name="Kistler H.C."/>
            <person name="Rep M."/>
        </authorList>
    </citation>
    <scope>NUCLEOTIDE SEQUENCE [LARGE SCALE GENOMIC DNA]</scope>
    <source>
        <strain evidence="2">M3125 / FGSC 7600</strain>
    </source>
</reference>
<dbReference type="GeneID" id="30073878"/>
<dbReference type="EMBL" id="DS022257">
    <property type="protein sequence ID" value="EWG52644.1"/>
    <property type="molecule type" value="Genomic_DNA"/>
</dbReference>
<dbReference type="VEuPathDB" id="FungiDB:FVEG_17002"/>
<proteinExistence type="predicted"/>
<dbReference type="AlphaFoldDB" id="W7MXS5"/>
<accession>W7MXS5</accession>
<gene>
    <name evidence="1" type="ORF">FVEG_17002</name>
</gene>
<dbReference type="KEGG" id="fvr:FVEG_17002"/>
<dbReference type="RefSeq" id="XP_018758835.1">
    <property type="nucleotide sequence ID" value="XM_018906236.1"/>
</dbReference>
<organism evidence="1 2">
    <name type="scientific">Gibberella moniliformis (strain M3125 / FGSC 7600)</name>
    <name type="common">Maize ear and stalk rot fungus</name>
    <name type="synonym">Fusarium verticillioides</name>
    <dbReference type="NCBI Taxonomy" id="334819"/>
    <lineage>
        <taxon>Eukaryota</taxon>
        <taxon>Fungi</taxon>
        <taxon>Dikarya</taxon>
        <taxon>Ascomycota</taxon>
        <taxon>Pezizomycotina</taxon>
        <taxon>Sordariomycetes</taxon>
        <taxon>Hypocreomycetidae</taxon>
        <taxon>Hypocreales</taxon>
        <taxon>Nectriaceae</taxon>
        <taxon>Fusarium</taxon>
        <taxon>Fusarium fujikuroi species complex</taxon>
    </lineage>
</organism>
<keyword evidence="2" id="KW-1185">Reference proteome</keyword>
<dbReference type="EMBL" id="CM000586">
    <property type="protein sequence ID" value="EWG52644.1"/>
    <property type="molecule type" value="Genomic_DNA"/>
</dbReference>
<evidence type="ECO:0000313" key="2">
    <source>
        <dbReference type="Proteomes" id="UP000009096"/>
    </source>
</evidence>